<keyword evidence="2" id="KW-1003">Cell membrane</keyword>
<evidence type="ECO:0000313" key="8">
    <source>
        <dbReference type="EMBL" id="MCS4279462.1"/>
    </source>
</evidence>
<dbReference type="EMBL" id="JANUEK010000003">
    <property type="protein sequence ID" value="MCS4279462.1"/>
    <property type="molecule type" value="Genomic_DNA"/>
</dbReference>
<dbReference type="GO" id="GO:0005886">
    <property type="term" value="C:plasma membrane"/>
    <property type="evidence" value="ECO:0007669"/>
    <property type="project" value="UniProtKB-SubCell"/>
</dbReference>
<gene>
    <name evidence="8" type="ORF">M2412_001438</name>
</gene>
<comment type="caution">
    <text evidence="8">The sequence shown here is derived from an EMBL/GenBank/DDBJ whole genome shotgun (WGS) entry which is preliminary data.</text>
</comment>
<evidence type="ECO:0000256" key="2">
    <source>
        <dbReference type="ARBA" id="ARBA00022475"/>
    </source>
</evidence>
<feature type="transmembrane region" description="Helical" evidence="6">
    <location>
        <begin position="46"/>
        <end position="64"/>
    </location>
</feature>
<keyword evidence="4 6" id="KW-1133">Transmembrane helix</keyword>
<keyword evidence="3 6" id="KW-0812">Transmembrane</keyword>
<sequence>MQGESWKDGFELNLCIRPAGIALAFLYAIACWGARKLSLDQFYLPAGIRVAALLICPPRLWIYLLLGEYAYFAQMRVPMIGKYGLIWVVLGSIFLMPAVALIVRLHRRMMAGATDIWLLSVATAAATVATLINITASHLLWPTPPSIPPLSSAARMFLGDFVAILTLALPALLWTRRRSEPEWSRRFVVPTLAAVALTLLLGLSSIATAPETAGAKASVLLLMALPAIALTCMHGWRGAAIGVPLLNLIIHITTPSSGRPESFDAETFATQQSMAVLSIALLALGSSISYYRQQYRTRTLGEEAARTLARTSQISTEMNLRKHALHLREIGDGMDASLSEVMTWLQAHGHHDTATDLLRASAKHSRQFREQTSMLYPISLEQLGLYLTMQTGGLRQAWEETHRVTSPRLAGNPCQLSVELQLAAYRTLSDAVSLVLRQETGQLRIQTRCGRVRQQRGIVIVVALLDRGRTLSRATTELAREQLTARALAYGGTVQCRHNRVRVLLRDASISVPQWSETPLRTRTA</sequence>
<evidence type="ECO:0000313" key="9">
    <source>
        <dbReference type="Proteomes" id="UP001320691"/>
    </source>
</evidence>
<evidence type="ECO:0000256" key="1">
    <source>
        <dbReference type="ARBA" id="ARBA00004651"/>
    </source>
</evidence>
<dbReference type="RefSeq" id="WP_259260206.1">
    <property type="nucleotide sequence ID" value="NZ_JANUEK010000003.1"/>
</dbReference>
<feature type="domain" description="MASE1" evidence="7">
    <location>
        <begin position="18"/>
        <end position="289"/>
    </location>
</feature>
<evidence type="ECO:0000256" key="6">
    <source>
        <dbReference type="SAM" id="Phobius"/>
    </source>
</evidence>
<comment type="subcellular location">
    <subcellularLocation>
        <location evidence="1">Cell membrane</location>
        <topology evidence="1">Multi-pass membrane protein</topology>
    </subcellularLocation>
</comment>
<organism evidence="8 9">
    <name type="scientific">Stenotrophomonas rhizophila</name>
    <dbReference type="NCBI Taxonomy" id="216778"/>
    <lineage>
        <taxon>Bacteria</taxon>
        <taxon>Pseudomonadati</taxon>
        <taxon>Pseudomonadota</taxon>
        <taxon>Gammaproteobacteria</taxon>
        <taxon>Lysobacterales</taxon>
        <taxon>Lysobacteraceae</taxon>
        <taxon>Stenotrophomonas</taxon>
    </lineage>
</organism>
<evidence type="ECO:0000256" key="3">
    <source>
        <dbReference type="ARBA" id="ARBA00022692"/>
    </source>
</evidence>
<dbReference type="InterPro" id="IPR007895">
    <property type="entry name" value="MASE1"/>
</dbReference>
<feature type="transmembrane region" description="Helical" evidence="6">
    <location>
        <begin position="213"/>
        <end position="231"/>
    </location>
</feature>
<keyword evidence="8" id="KW-0418">Kinase</keyword>
<feature type="transmembrane region" description="Helical" evidence="6">
    <location>
        <begin position="84"/>
        <end position="105"/>
    </location>
</feature>
<keyword evidence="5 6" id="KW-0472">Membrane</keyword>
<evidence type="ECO:0000256" key="5">
    <source>
        <dbReference type="ARBA" id="ARBA00023136"/>
    </source>
</evidence>
<feature type="transmembrane region" description="Helical" evidence="6">
    <location>
        <begin position="117"/>
        <end position="141"/>
    </location>
</feature>
<accession>A0AAW5PH37</accession>
<feature type="transmembrane region" description="Helical" evidence="6">
    <location>
        <begin position="16"/>
        <end position="34"/>
    </location>
</feature>
<feature type="transmembrane region" description="Helical" evidence="6">
    <location>
        <begin position="238"/>
        <end position="254"/>
    </location>
</feature>
<name>A0AAW5PH37_9GAMM</name>
<keyword evidence="8" id="KW-0808">Transferase</keyword>
<dbReference type="AlphaFoldDB" id="A0AAW5PH37"/>
<feature type="transmembrane region" description="Helical" evidence="6">
    <location>
        <begin position="274"/>
        <end position="291"/>
    </location>
</feature>
<proteinExistence type="predicted"/>
<dbReference type="Proteomes" id="UP001320691">
    <property type="component" value="Unassembled WGS sequence"/>
</dbReference>
<dbReference type="GO" id="GO:0016301">
    <property type="term" value="F:kinase activity"/>
    <property type="evidence" value="ECO:0007669"/>
    <property type="project" value="UniProtKB-KW"/>
</dbReference>
<dbReference type="Pfam" id="PF05231">
    <property type="entry name" value="MASE1"/>
    <property type="match status" value="1"/>
</dbReference>
<protein>
    <submittedName>
        <fullName evidence="8">Glucose-6-phosphate-specific signal transduction histidine kinase</fullName>
    </submittedName>
</protein>
<evidence type="ECO:0000259" key="7">
    <source>
        <dbReference type="Pfam" id="PF05231"/>
    </source>
</evidence>
<feature type="transmembrane region" description="Helical" evidence="6">
    <location>
        <begin position="187"/>
        <end position="207"/>
    </location>
</feature>
<evidence type="ECO:0000256" key="4">
    <source>
        <dbReference type="ARBA" id="ARBA00022989"/>
    </source>
</evidence>
<reference evidence="8" key="1">
    <citation type="submission" date="2022-08" db="EMBL/GenBank/DDBJ databases">
        <title>Genomic analyses of the natural microbiome of Caenorhabditis elegans.</title>
        <authorList>
            <person name="Samuel B."/>
        </authorList>
    </citation>
    <scope>NUCLEOTIDE SEQUENCE</scope>
    <source>
        <strain evidence="8">BIGb0277</strain>
    </source>
</reference>
<feature type="transmembrane region" description="Helical" evidence="6">
    <location>
        <begin position="153"/>
        <end position="175"/>
    </location>
</feature>